<proteinExistence type="predicted"/>
<protein>
    <submittedName>
        <fullName evidence="1">Uncharacterized protein</fullName>
    </submittedName>
</protein>
<gene>
    <name evidence="1" type="ordered locus">RD1_1097</name>
</gene>
<dbReference type="KEGG" id="rde:RD1_1097"/>
<dbReference type="AlphaFoldDB" id="Q16B89"/>
<evidence type="ECO:0000313" key="1">
    <source>
        <dbReference type="EMBL" id="ABG30754.1"/>
    </source>
</evidence>
<name>Q16B89_ROSDO</name>
<dbReference type="EMBL" id="CP000362">
    <property type="protein sequence ID" value="ABG30754.1"/>
    <property type="molecule type" value="Genomic_DNA"/>
</dbReference>
<dbReference type="HOGENOM" id="CLU_3358205_0_0_5"/>
<evidence type="ECO:0000313" key="2">
    <source>
        <dbReference type="Proteomes" id="UP000007029"/>
    </source>
</evidence>
<accession>Q16B89</accession>
<keyword evidence="2" id="KW-1185">Reference proteome</keyword>
<reference evidence="1 2" key="1">
    <citation type="journal article" date="2007" name="J. Bacteriol.">
        <title>The complete genome sequence of Roseobacter denitrificans reveals a mixotrophic rather than photosynthetic metabolism.</title>
        <authorList>
            <person name="Swingley W.D."/>
            <person name="Sadekar S."/>
            <person name="Mastrian S.D."/>
            <person name="Matthies H.J."/>
            <person name="Hao J."/>
            <person name="Ramos H."/>
            <person name="Acharya C.R."/>
            <person name="Conrad A.L."/>
            <person name="Taylor H.L."/>
            <person name="Dejesa L.C."/>
            <person name="Shah M.K."/>
            <person name="O'huallachain M.E."/>
            <person name="Lince M.T."/>
            <person name="Blankenship R.E."/>
            <person name="Beatty J.T."/>
            <person name="Touchman J.W."/>
        </authorList>
    </citation>
    <scope>NUCLEOTIDE SEQUENCE [LARGE SCALE GENOMIC DNA]</scope>
    <source>
        <strain evidence="2">ATCC 33942 / OCh 114</strain>
    </source>
</reference>
<sequence>MPPHAETEIIAPRLNSFDRIKCMATIKKTGAPKAPE</sequence>
<dbReference type="Proteomes" id="UP000007029">
    <property type="component" value="Chromosome"/>
</dbReference>
<organism evidence="1 2">
    <name type="scientific">Roseobacter denitrificans (strain ATCC 33942 / OCh 114)</name>
    <name type="common">Erythrobacter sp. (strain OCh 114)</name>
    <name type="synonym">Roseobacter denitrificans</name>
    <dbReference type="NCBI Taxonomy" id="375451"/>
    <lineage>
        <taxon>Bacteria</taxon>
        <taxon>Pseudomonadati</taxon>
        <taxon>Pseudomonadota</taxon>
        <taxon>Alphaproteobacteria</taxon>
        <taxon>Rhodobacterales</taxon>
        <taxon>Roseobacteraceae</taxon>
        <taxon>Roseobacter</taxon>
    </lineage>
</organism>